<comment type="caution">
    <text evidence="1">The sequence shown here is derived from an EMBL/GenBank/DDBJ whole genome shotgun (WGS) entry which is preliminary data.</text>
</comment>
<dbReference type="CDD" id="cd00590">
    <property type="entry name" value="RRM_SF"/>
    <property type="match status" value="1"/>
</dbReference>
<evidence type="ECO:0000313" key="2">
    <source>
        <dbReference type="Proteomes" id="UP000237438"/>
    </source>
</evidence>
<dbReference type="EMBL" id="PEDP01000232">
    <property type="protein sequence ID" value="POS86889.1"/>
    <property type="molecule type" value="Genomic_DNA"/>
</dbReference>
<dbReference type="OrthoDB" id="5367448at2759"/>
<sequence length="234" mass="26104">MVKKSHALLNTPSPPQEMSVSDLARRSLHLKLYPNPTTFAHRREVLRIISKYGEVSIFRSLKYHPISPTGNAFAVIFSTHASAQAALDASPIRYRILMSDKISTTTTTSTSKTPDNNDITSGEIQEFALHLSPTSFCHEKFITSRFTNPLHGPFFPIHPHMSLIGSSLMQYIKSNSLAGPGLLDWDTDRGRGIARVRNTRLLKTPGSMFKAVMDKTVDRRSVLDHENDIQAKSS</sequence>
<evidence type="ECO:0000313" key="1">
    <source>
        <dbReference type="EMBL" id="POS86889.1"/>
    </source>
</evidence>
<keyword evidence="2" id="KW-1185">Reference proteome</keyword>
<evidence type="ECO:0008006" key="3">
    <source>
        <dbReference type="Google" id="ProtNLM"/>
    </source>
</evidence>
<accession>A0A2S4PXY4</accession>
<proteinExistence type="predicted"/>
<protein>
    <recommendedName>
        <fullName evidence="3">RRM domain-containing protein</fullName>
    </recommendedName>
</protein>
<gene>
    <name evidence="1" type="ORF">EPUL_001051</name>
</gene>
<dbReference type="Proteomes" id="UP000237438">
    <property type="component" value="Unassembled WGS sequence"/>
</dbReference>
<name>A0A2S4PXY4_9PEZI</name>
<organism evidence="1 2">
    <name type="scientific">Erysiphe pulchra</name>
    <dbReference type="NCBI Taxonomy" id="225359"/>
    <lineage>
        <taxon>Eukaryota</taxon>
        <taxon>Fungi</taxon>
        <taxon>Dikarya</taxon>
        <taxon>Ascomycota</taxon>
        <taxon>Pezizomycotina</taxon>
        <taxon>Leotiomycetes</taxon>
        <taxon>Erysiphales</taxon>
        <taxon>Erysiphaceae</taxon>
        <taxon>Erysiphe</taxon>
    </lineage>
</organism>
<dbReference type="AlphaFoldDB" id="A0A2S4PXY4"/>
<reference evidence="1 2" key="1">
    <citation type="submission" date="2017-10" db="EMBL/GenBank/DDBJ databases">
        <title>Development of genomic resources for the powdery mildew, Erysiphe pulchra.</title>
        <authorList>
            <person name="Wadl P.A."/>
            <person name="Mack B.M."/>
            <person name="Moore G."/>
            <person name="Beltz S.B."/>
        </authorList>
    </citation>
    <scope>NUCLEOTIDE SEQUENCE [LARGE SCALE GENOMIC DNA]</scope>
    <source>
        <strain evidence="1">Cflorida</strain>
    </source>
</reference>